<dbReference type="InterPro" id="IPR035984">
    <property type="entry name" value="Acyl-CoA-binding_sf"/>
</dbReference>
<dbReference type="SUPFAM" id="SSF47027">
    <property type="entry name" value="Acyl-CoA binding protein"/>
    <property type="match status" value="1"/>
</dbReference>
<keyword evidence="1" id="KW-0446">Lipid-binding</keyword>
<dbReference type="GO" id="GO:0005737">
    <property type="term" value="C:cytoplasm"/>
    <property type="evidence" value="ECO:0007669"/>
    <property type="project" value="TreeGrafter"/>
</dbReference>
<dbReference type="PANTHER" id="PTHR23310:SF77">
    <property type="entry name" value="LD25952P"/>
    <property type="match status" value="1"/>
</dbReference>
<dbReference type="WBParaSite" id="PSAMB.scaffold17072size1204.g37135.t1">
    <property type="protein sequence ID" value="PSAMB.scaffold17072size1204.g37135.t1"/>
    <property type="gene ID" value="PSAMB.scaffold17072size1204.g37135"/>
</dbReference>
<dbReference type="AlphaFoldDB" id="A0A914VAF4"/>
<dbReference type="FunFam" id="1.20.80.10:FF:000010">
    <property type="entry name" value="Acyl-CoA-binding domain-containing protein 5"/>
    <property type="match status" value="1"/>
</dbReference>
<evidence type="ECO:0000313" key="4">
    <source>
        <dbReference type="Proteomes" id="UP000887566"/>
    </source>
</evidence>
<dbReference type="InterPro" id="IPR000582">
    <property type="entry name" value="Acyl-CoA-binding_protein"/>
</dbReference>
<organism evidence="4 5">
    <name type="scientific">Plectus sambesii</name>
    <dbReference type="NCBI Taxonomy" id="2011161"/>
    <lineage>
        <taxon>Eukaryota</taxon>
        <taxon>Metazoa</taxon>
        <taxon>Ecdysozoa</taxon>
        <taxon>Nematoda</taxon>
        <taxon>Chromadorea</taxon>
        <taxon>Plectida</taxon>
        <taxon>Plectina</taxon>
        <taxon>Plectoidea</taxon>
        <taxon>Plectidae</taxon>
        <taxon>Plectus</taxon>
    </lineage>
</organism>
<dbReference type="Gene3D" id="1.20.80.10">
    <property type="match status" value="1"/>
</dbReference>
<dbReference type="GO" id="GO:0000062">
    <property type="term" value="F:fatty-acyl-CoA binding"/>
    <property type="evidence" value="ECO:0007669"/>
    <property type="project" value="InterPro"/>
</dbReference>
<name>A0A914VAF4_9BILA</name>
<dbReference type="Pfam" id="PF00887">
    <property type="entry name" value="ACBP"/>
    <property type="match status" value="1"/>
</dbReference>
<protein>
    <submittedName>
        <fullName evidence="5">ACB domain-containing protein</fullName>
    </submittedName>
</protein>
<keyword evidence="4" id="KW-1185">Reference proteome</keyword>
<dbReference type="GO" id="GO:0019915">
    <property type="term" value="P:lipid storage"/>
    <property type="evidence" value="ECO:0007669"/>
    <property type="project" value="UniProtKB-ARBA"/>
</dbReference>
<evidence type="ECO:0000256" key="2">
    <source>
        <dbReference type="ARBA" id="ARBA00059808"/>
    </source>
</evidence>
<dbReference type="PRINTS" id="PR00689">
    <property type="entry name" value="ACOABINDINGP"/>
</dbReference>
<dbReference type="PANTHER" id="PTHR23310">
    <property type="entry name" value="ACYL-COA-BINDING PROTEIN, ACBP"/>
    <property type="match status" value="1"/>
</dbReference>
<evidence type="ECO:0000256" key="1">
    <source>
        <dbReference type="ARBA" id="ARBA00023121"/>
    </source>
</evidence>
<accession>A0A914VAF4</accession>
<feature type="domain" description="ACB" evidence="3">
    <location>
        <begin position="39"/>
        <end position="123"/>
    </location>
</feature>
<evidence type="ECO:0000313" key="5">
    <source>
        <dbReference type="WBParaSite" id="PSAMB.scaffold17072size1204.g37135.t1"/>
    </source>
</evidence>
<reference evidence="5" key="1">
    <citation type="submission" date="2022-11" db="UniProtKB">
        <authorList>
            <consortium name="WormBaseParasite"/>
        </authorList>
    </citation>
    <scope>IDENTIFICATION</scope>
</reference>
<dbReference type="Proteomes" id="UP000887566">
    <property type="component" value="Unplaced"/>
</dbReference>
<evidence type="ECO:0000259" key="3">
    <source>
        <dbReference type="PROSITE" id="PS51228"/>
    </source>
</evidence>
<comment type="function">
    <text evidence="2">Binds medium- and long-chain acyl-CoA esters with very high affinity and may function as an intracellular carrier of acyl-CoA esters.</text>
</comment>
<dbReference type="InterPro" id="IPR014352">
    <property type="entry name" value="FERM/acyl-CoA-bd_prot_sf"/>
</dbReference>
<proteinExistence type="predicted"/>
<dbReference type="PROSITE" id="PS51228">
    <property type="entry name" value="ACB_2"/>
    <property type="match status" value="1"/>
</dbReference>
<dbReference type="GO" id="GO:0006631">
    <property type="term" value="P:fatty acid metabolic process"/>
    <property type="evidence" value="ECO:0007669"/>
    <property type="project" value="TreeGrafter"/>
</dbReference>
<sequence length="123" mass="13880">MAAVQLNGALPNGNVGRQLNGTVKIGQQQQQQIDVHDDIADRFHAAVKIIHSLPKDGPLTTSNLTKLRFYALYKQATVGSCKGSRPGFWNVVERVKWDAWHRLEGMSEHEAMRKYIDGLREVR</sequence>